<dbReference type="AlphaFoldDB" id="A0A1G2Q9V7"/>
<keyword evidence="1" id="KW-0812">Transmembrane</keyword>
<organism evidence="2 3">
    <name type="scientific">Candidatus Vogelbacteria bacterium GWA1_51_14</name>
    <dbReference type="NCBI Taxonomy" id="1802435"/>
    <lineage>
        <taxon>Bacteria</taxon>
        <taxon>Candidatus Vogeliibacteriota</taxon>
    </lineage>
</organism>
<evidence type="ECO:0000313" key="3">
    <source>
        <dbReference type="Proteomes" id="UP000176494"/>
    </source>
</evidence>
<sequence>MKTAILTIPNIFFWLTDRRRLIPLVALALVLMASYVYLFQTSVLYLKERETALENINIFETNIAILETELLARRDQIDLALALNLGFVELAAEPIFVRHNAATRLSLLVGNEI</sequence>
<accession>A0A1G2Q9V7</accession>
<dbReference type="STRING" id="1802435.A2114_00630"/>
<feature type="transmembrane region" description="Helical" evidence="1">
    <location>
        <begin position="21"/>
        <end position="39"/>
    </location>
</feature>
<evidence type="ECO:0000256" key="1">
    <source>
        <dbReference type="SAM" id="Phobius"/>
    </source>
</evidence>
<name>A0A1G2Q9V7_9BACT</name>
<keyword evidence="1" id="KW-0472">Membrane</keyword>
<evidence type="ECO:0008006" key="4">
    <source>
        <dbReference type="Google" id="ProtNLM"/>
    </source>
</evidence>
<gene>
    <name evidence="2" type="ORF">A2114_00630</name>
</gene>
<proteinExistence type="predicted"/>
<evidence type="ECO:0000313" key="2">
    <source>
        <dbReference type="EMBL" id="OHA56731.1"/>
    </source>
</evidence>
<dbReference type="EMBL" id="MHTG01000033">
    <property type="protein sequence ID" value="OHA56731.1"/>
    <property type="molecule type" value="Genomic_DNA"/>
</dbReference>
<protein>
    <recommendedName>
        <fullName evidence="4">Cell division protein FtsL</fullName>
    </recommendedName>
</protein>
<keyword evidence="1" id="KW-1133">Transmembrane helix</keyword>
<comment type="caution">
    <text evidence="2">The sequence shown here is derived from an EMBL/GenBank/DDBJ whole genome shotgun (WGS) entry which is preliminary data.</text>
</comment>
<reference evidence="2 3" key="1">
    <citation type="journal article" date="2016" name="Nat. Commun.">
        <title>Thousands of microbial genomes shed light on interconnected biogeochemical processes in an aquifer system.</title>
        <authorList>
            <person name="Anantharaman K."/>
            <person name="Brown C.T."/>
            <person name="Hug L.A."/>
            <person name="Sharon I."/>
            <person name="Castelle C.J."/>
            <person name="Probst A.J."/>
            <person name="Thomas B.C."/>
            <person name="Singh A."/>
            <person name="Wilkins M.J."/>
            <person name="Karaoz U."/>
            <person name="Brodie E.L."/>
            <person name="Williams K.H."/>
            <person name="Hubbard S.S."/>
            <person name="Banfield J.F."/>
        </authorList>
    </citation>
    <scope>NUCLEOTIDE SEQUENCE [LARGE SCALE GENOMIC DNA]</scope>
</reference>
<dbReference type="Proteomes" id="UP000176494">
    <property type="component" value="Unassembled WGS sequence"/>
</dbReference>